<evidence type="ECO:0000259" key="2">
    <source>
        <dbReference type="PROSITE" id="PS51819"/>
    </source>
</evidence>
<dbReference type="SUPFAM" id="SSF54593">
    <property type="entry name" value="Glyoxalase/Bleomycin resistance protein/Dihydroxybiphenyl dioxygenase"/>
    <property type="match status" value="1"/>
</dbReference>
<gene>
    <name evidence="3" type="ORF">E0493_01795</name>
</gene>
<keyword evidence="4" id="KW-1185">Reference proteome</keyword>
<dbReference type="OrthoDB" id="9799428at2"/>
<dbReference type="InterPro" id="IPR029068">
    <property type="entry name" value="Glyas_Bleomycin-R_OHBP_Dase"/>
</dbReference>
<evidence type="ECO:0000313" key="3">
    <source>
        <dbReference type="EMBL" id="MXP62085.1"/>
    </source>
</evidence>
<dbReference type="GO" id="GO:0004493">
    <property type="term" value="F:methylmalonyl-CoA epimerase activity"/>
    <property type="evidence" value="ECO:0007669"/>
    <property type="project" value="TreeGrafter"/>
</dbReference>
<dbReference type="Proteomes" id="UP000460715">
    <property type="component" value="Unassembled WGS sequence"/>
</dbReference>
<protein>
    <submittedName>
        <fullName evidence="3">VOC family protein</fullName>
    </submittedName>
</protein>
<evidence type="ECO:0000256" key="1">
    <source>
        <dbReference type="ARBA" id="ARBA00022723"/>
    </source>
</evidence>
<dbReference type="InterPro" id="IPR051785">
    <property type="entry name" value="MMCE/EMCE_epimerase"/>
</dbReference>
<comment type="caution">
    <text evidence="3">The sequence shown here is derived from an EMBL/GenBank/DDBJ whole genome shotgun (WGS) entry which is preliminary data.</text>
</comment>
<feature type="domain" description="VOC" evidence="2">
    <location>
        <begin position="5"/>
        <end position="125"/>
    </location>
</feature>
<dbReference type="InterPro" id="IPR004360">
    <property type="entry name" value="Glyas_Fos-R_dOase_dom"/>
</dbReference>
<evidence type="ECO:0000313" key="4">
    <source>
        <dbReference type="Proteomes" id="UP000460715"/>
    </source>
</evidence>
<dbReference type="GO" id="GO:0046872">
    <property type="term" value="F:metal ion binding"/>
    <property type="evidence" value="ECO:0007669"/>
    <property type="project" value="UniProtKB-KW"/>
</dbReference>
<name>A0A845B612_9PROT</name>
<dbReference type="Gene3D" id="3.10.180.10">
    <property type="entry name" value="2,3-Dihydroxybiphenyl 1,2-Dioxygenase, domain 1"/>
    <property type="match status" value="1"/>
</dbReference>
<keyword evidence="1" id="KW-0479">Metal-binding</keyword>
<dbReference type="RefSeq" id="WP_160935187.1">
    <property type="nucleotide sequence ID" value="NZ_SNVJ01000001.1"/>
</dbReference>
<dbReference type="PROSITE" id="PS51819">
    <property type="entry name" value="VOC"/>
    <property type="match status" value="1"/>
</dbReference>
<proteinExistence type="predicted"/>
<dbReference type="GO" id="GO:0046491">
    <property type="term" value="P:L-methylmalonyl-CoA metabolic process"/>
    <property type="evidence" value="ECO:0007669"/>
    <property type="project" value="TreeGrafter"/>
</dbReference>
<dbReference type="InterPro" id="IPR037523">
    <property type="entry name" value="VOC_core"/>
</dbReference>
<accession>A0A845B612</accession>
<dbReference type="PANTHER" id="PTHR43048:SF5">
    <property type="entry name" value="BLR5325 PROTEIN"/>
    <property type="match status" value="1"/>
</dbReference>
<dbReference type="PANTHER" id="PTHR43048">
    <property type="entry name" value="METHYLMALONYL-COA EPIMERASE"/>
    <property type="match status" value="1"/>
</dbReference>
<dbReference type="Pfam" id="PF00903">
    <property type="entry name" value="Glyoxalase"/>
    <property type="match status" value="1"/>
</dbReference>
<sequence>MARFKSDHIHLRSPDPEAAARFYAEVLEASEVTRMKNGEALRIVMDLGGLPLFIEQVPSGTMAAPPPPFIGIEHVGLAVTGFDDIIAELKGKGVRFLGEPSSPRPGIKIAFIEGPDGVRIELLERSAA</sequence>
<dbReference type="AlphaFoldDB" id="A0A845B612"/>
<dbReference type="EMBL" id="SNVJ01000001">
    <property type="protein sequence ID" value="MXP62085.1"/>
    <property type="molecule type" value="Genomic_DNA"/>
</dbReference>
<organism evidence="3 4">
    <name type="scientific">Teichococcus coralli</name>
    <dbReference type="NCBI Taxonomy" id="2545983"/>
    <lineage>
        <taxon>Bacteria</taxon>
        <taxon>Pseudomonadati</taxon>
        <taxon>Pseudomonadota</taxon>
        <taxon>Alphaproteobacteria</taxon>
        <taxon>Acetobacterales</taxon>
        <taxon>Roseomonadaceae</taxon>
        <taxon>Roseomonas</taxon>
    </lineage>
</organism>
<reference evidence="3 4" key="1">
    <citation type="submission" date="2019-03" db="EMBL/GenBank/DDBJ databases">
        <title>Roseomonas sp. a novel Roseomonas species isolated from Sea whip Gorgonian.</title>
        <authorList>
            <person name="Li F."/>
            <person name="Pan X."/>
            <person name="Huang S."/>
            <person name="Li Z."/>
            <person name="Meng B."/>
        </authorList>
    </citation>
    <scope>NUCLEOTIDE SEQUENCE [LARGE SCALE GENOMIC DNA]</scope>
    <source>
        <strain evidence="3 4">M0104</strain>
    </source>
</reference>